<gene>
    <name evidence="1" type="ORF">LNTAR_13387</name>
</gene>
<accession>A6DU02</accession>
<evidence type="ECO:0000313" key="1">
    <source>
        <dbReference type="EMBL" id="EDM24868.1"/>
    </source>
</evidence>
<dbReference type="STRING" id="313628.LNTAR_13387"/>
<keyword evidence="2" id="KW-1185">Reference proteome</keyword>
<dbReference type="AlphaFoldDB" id="A6DU02"/>
<comment type="caution">
    <text evidence="1">The sequence shown here is derived from an EMBL/GenBank/DDBJ whole genome shotgun (WGS) entry which is preliminary data.</text>
</comment>
<name>A6DU02_9BACT</name>
<sequence>MKKIFGILLVILLFSCQSDKMSPDDSFSDDAFEESAEAIDNDDFNASFEISAQDDDDPFNQYDFDLLENQDLITSVDLILFEGYTDHDSLGKIATKDTFILNGISTKVKEIIKDIEWQANDFNKILKQYDKDYEREGDCFCESNYVFALRFQIEGDEGGFGDAGFEDSESKDEVIETTVAYALFDENHNSIVISDYKNSVRYYEFIGQGKTNHIVVQYISKVLNKFKIAYTSPRDIGKKE</sequence>
<reference evidence="1 2" key="1">
    <citation type="journal article" date="2010" name="J. Bacteriol.">
        <title>Genome sequence of Lentisphaera araneosa HTCC2155T, the type species of the order Lentisphaerales in the phylum Lentisphaerae.</title>
        <authorList>
            <person name="Thrash J.C."/>
            <person name="Cho J.C."/>
            <person name="Vergin K.L."/>
            <person name="Morris R.M."/>
            <person name="Giovannoni S.J."/>
        </authorList>
    </citation>
    <scope>NUCLEOTIDE SEQUENCE [LARGE SCALE GENOMIC DNA]</scope>
    <source>
        <strain evidence="1 2">HTCC2155</strain>
    </source>
</reference>
<proteinExistence type="predicted"/>
<dbReference type="EMBL" id="ABCK01000044">
    <property type="protein sequence ID" value="EDM24868.1"/>
    <property type="molecule type" value="Genomic_DNA"/>
</dbReference>
<dbReference type="RefSeq" id="WP_007281288.1">
    <property type="nucleotide sequence ID" value="NZ_ABCK01000044.1"/>
</dbReference>
<evidence type="ECO:0000313" key="2">
    <source>
        <dbReference type="Proteomes" id="UP000004947"/>
    </source>
</evidence>
<organism evidence="1 2">
    <name type="scientific">Lentisphaera araneosa HTCC2155</name>
    <dbReference type="NCBI Taxonomy" id="313628"/>
    <lineage>
        <taxon>Bacteria</taxon>
        <taxon>Pseudomonadati</taxon>
        <taxon>Lentisphaerota</taxon>
        <taxon>Lentisphaeria</taxon>
        <taxon>Lentisphaerales</taxon>
        <taxon>Lentisphaeraceae</taxon>
        <taxon>Lentisphaera</taxon>
    </lineage>
</organism>
<dbReference type="Proteomes" id="UP000004947">
    <property type="component" value="Unassembled WGS sequence"/>
</dbReference>
<protein>
    <submittedName>
        <fullName evidence="1">Uncharacterized protein</fullName>
    </submittedName>
</protein>
<dbReference type="PROSITE" id="PS51257">
    <property type="entry name" value="PROKAR_LIPOPROTEIN"/>
    <property type="match status" value="1"/>
</dbReference>